<sequence precursor="true">MKALVAILTLLAVVLVMPAMAGKKGNQPPQDTTPEMKILEVNAVGISVEAGVGDEHIAYKITDNTKVTLNGAKVAARDLRPGMVAKIEAGKDKVATSIRAKDAPVHPGRHRVG</sequence>
<dbReference type="STRING" id="497964.CfE428DRAFT_3029"/>
<accession>B4D2A4</accession>
<organism evidence="2 3">
    <name type="scientific">Chthoniobacter flavus Ellin428</name>
    <dbReference type="NCBI Taxonomy" id="497964"/>
    <lineage>
        <taxon>Bacteria</taxon>
        <taxon>Pseudomonadati</taxon>
        <taxon>Verrucomicrobiota</taxon>
        <taxon>Spartobacteria</taxon>
        <taxon>Chthoniobacterales</taxon>
        <taxon>Chthoniobacteraceae</taxon>
        <taxon>Chthoniobacter</taxon>
    </lineage>
</organism>
<proteinExistence type="predicted"/>
<comment type="caution">
    <text evidence="2">The sequence shown here is derived from an EMBL/GenBank/DDBJ whole genome shotgun (WGS) entry which is preliminary data.</text>
</comment>
<keyword evidence="1" id="KW-0732">Signal</keyword>
<evidence type="ECO:0000313" key="3">
    <source>
        <dbReference type="Proteomes" id="UP000005824"/>
    </source>
</evidence>
<feature type="chain" id="PRO_5002800431" description="DUF5666 domain-containing protein" evidence="1">
    <location>
        <begin position="22"/>
        <end position="113"/>
    </location>
</feature>
<evidence type="ECO:0008006" key="4">
    <source>
        <dbReference type="Google" id="ProtNLM"/>
    </source>
</evidence>
<evidence type="ECO:0000256" key="1">
    <source>
        <dbReference type="SAM" id="SignalP"/>
    </source>
</evidence>
<dbReference type="RefSeq" id="WP_006980354.1">
    <property type="nucleotide sequence ID" value="NZ_ABVL01000008.1"/>
</dbReference>
<keyword evidence="3" id="KW-1185">Reference proteome</keyword>
<reference evidence="2 3" key="1">
    <citation type="journal article" date="2011" name="J. Bacteriol.">
        <title>Genome sequence of Chthoniobacter flavus Ellin428, an aerobic heterotrophic soil bacterium.</title>
        <authorList>
            <person name="Kant R."/>
            <person name="van Passel M.W."/>
            <person name="Palva A."/>
            <person name="Lucas S."/>
            <person name="Lapidus A."/>
            <person name="Glavina Del Rio T."/>
            <person name="Dalin E."/>
            <person name="Tice H."/>
            <person name="Bruce D."/>
            <person name="Goodwin L."/>
            <person name="Pitluck S."/>
            <person name="Larimer F.W."/>
            <person name="Land M.L."/>
            <person name="Hauser L."/>
            <person name="Sangwan P."/>
            <person name="de Vos W.M."/>
            <person name="Janssen P.H."/>
            <person name="Smidt H."/>
        </authorList>
    </citation>
    <scope>NUCLEOTIDE SEQUENCE [LARGE SCALE GENOMIC DNA]</scope>
    <source>
        <strain evidence="2 3">Ellin428</strain>
    </source>
</reference>
<gene>
    <name evidence="2" type="ORF">CfE428DRAFT_3029</name>
</gene>
<evidence type="ECO:0000313" key="2">
    <source>
        <dbReference type="EMBL" id="EDY19344.1"/>
    </source>
</evidence>
<name>B4D2A4_9BACT</name>
<dbReference type="AlphaFoldDB" id="B4D2A4"/>
<feature type="signal peptide" evidence="1">
    <location>
        <begin position="1"/>
        <end position="21"/>
    </location>
</feature>
<dbReference type="InParanoid" id="B4D2A4"/>
<protein>
    <recommendedName>
        <fullName evidence="4">DUF5666 domain-containing protein</fullName>
    </recommendedName>
</protein>
<dbReference type="EMBL" id="ABVL01000008">
    <property type="protein sequence ID" value="EDY19344.1"/>
    <property type="molecule type" value="Genomic_DNA"/>
</dbReference>
<dbReference type="Proteomes" id="UP000005824">
    <property type="component" value="Unassembled WGS sequence"/>
</dbReference>